<keyword evidence="2" id="KW-1185">Reference proteome</keyword>
<accession>A0ABP9CIR5</accession>
<reference evidence="2" key="1">
    <citation type="journal article" date="2019" name="Int. J. Syst. Evol. Microbiol.">
        <title>The Global Catalogue of Microorganisms (GCM) 10K type strain sequencing project: providing services to taxonomists for standard genome sequencing and annotation.</title>
        <authorList>
            <consortium name="The Broad Institute Genomics Platform"/>
            <consortium name="The Broad Institute Genome Sequencing Center for Infectious Disease"/>
            <person name="Wu L."/>
            <person name="Ma J."/>
        </authorList>
    </citation>
    <scope>NUCLEOTIDE SEQUENCE [LARGE SCALE GENOMIC DNA]</scope>
    <source>
        <strain evidence="2">JCM 18542</strain>
    </source>
</reference>
<sequence>MARDDGAAVSTMCPLCAAELDHCHGTLIVHHDLVMECTDAGCTALDRVRHTLVVECGEIAPPCGCGDEAAPCT</sequence>
<organism evidence="1 2">
    <name type="scientific">Tomitella cavernea</name>
    <dbReference type="NCBI Taxonomy" id="1387982"/>
    <lineage>
        <taxon>Bacteria</taxon>
        <taxon>Bacillati</taxon>
        <taxon>Actinomycetota</taxon>
        <taxon>Actinomycetes</taxon>
        <taxon>Mycobacteriales</taxon>
        <taxon>Tomitella</taxon>
    </lineage>
</organism>
<dbReference type="Proteomes" id="UP001500839">
    <property type="component" value="Unassembled WGS sequence"/>
</dbReference>
<proteinExistence type="predicted"/>
<dbReference type="EMBL" id="BAABKQ010000001">
    <property type="protein sequence ID" value="GAA4811126.1"/>
    <property type="molecule type" value="Genomic_DNA"/>
</dbReference>
<name>A0ABP9CIR5_9ACTN</name>
<protein>
    <submittedName>
        <fullName evidence="1">Uncharacterized protein</fullName>
    </submittedName>
</protein>
<evidence type="ECO:0000313" key="2">
    <source>
        <dbReference type="Proteomes" id="UP001500839"/>
    </source>
</evidence>
<gene>
    <name evidence="1" type="ORF">GCM10023353_14550</name>
</gene>
<evidence type="ECO:0000313" key="1">
    <source>
        <dbReference type="EMBL" id="GAA4811126.1"/>
    </source>
</evidence>
<dbReference type="RefSeq" id="WP_242474487.1">
    <property type="nucleotide sequence ID" value="NZ_JAENKO010000015.1"/>
</dbReference>
<comment type="caution">
    <text evidence="1">The sequence shown here is derived from an EMBL/GenBank/DDBJ whole genome shotgun (WGS) entry which is preliminary data.</text>
</comment>